<protein>
    <submittedName>
        <fullName evidence="1">Uncharacterized protein</fullName>
    </submittedName>
</protein>
<reference evidence="1 2" key="1">
    <citation type="submission" date="2018-10" db="EMBL/GenBank/DDBJ databases">
        <title>Genomic Encyclopedia of Archaeal and Bacterial Type Strains, Phase II (KMG-II): from individual species to whole genera.</title>
        <authorList>
            <person name="Goeker M."/>
        </authorList>
    </citation>
    <scope>NUCLEOTIDE SEQUENCE [LARGE SCALE GENOMIC DNA]</scope>
    <source>
        <strain evidence="1 2">DSM 29466</strain>
    </source>
</reference>
<accession>A0A497VDU0</accession>
<sequence length="47" mass="5464">MKAIRKASEIERVTRSAGKLVIEWGRFLDLSNCYNSFRGQVNFVFLL</sequence>
<dbReference type="EMBL" id="RCCE01000004">
    <property type="protein sequence ID" value="RLJ41781.1"/>
    <property type="molecule type" value="Genomic_DNA"/>
</dbReference>
<dbReference type="AlphaFoldDB" id="A0A497VDU0"/>
<evidence type="ECO:0000313" key="2">
    <source>
        <dbReference type="Proteomes" id="UP000269157"/>
    </source>
</evidence>
<proteinExistence type="predicted"/>
<gene>
    <name evidence="1" type="ORF">BCF46_2751</name>
</gene>
<organism evidence="1 2">
    <name type="scientific">Litoreibacter meonggei</name>
    <dbReference type="NCBI Taxonomy" id="1049199"/>
    <lineage>
        <taxon>Bacteria</taxon>
        <taxon>Pseudomonadati</taxon>
        <taxon>Pseudomonadota</taxon>
        <taxon>Alphaproteobacteria</taxon>
        <taxon>Rhodobacterales</taxon>
        <taxon>Roseobacteraceae</taxon>
        <taxon>Litoreibacter</taxon>
    </lineage>
</organism>
<dbReference type="Proteomes" id="UP000269157">
    <property type="component" value="Unassembled WGS sequence"/>
</dbReference>
<comment type="caution">
    <text evidence="1">The sequence shown here is derived from an EMBL/GenBank/DDBJ whole genome shotgun (WGS) entry which is preliminary data.</text>
</comment>
<evidence type="ECO:0000313" key="1">
    <source>
        <dbReference type="EMBL" id="RLJ41781.1"/>
    </source>
</evidence>
<name>A0A497VDU0_9RHOB</name>
<keyword evidence="2" id="KW-1185">Reference proteome</keyword>